<evidence type="ECO:0000313" key="1">
    <source>
        <dbReference type="EMBL" id="CAL1597830.1"/>
    </source>
</evidence>
<accession>A0AAV2L626</accession>
<name>A0AAV2L626_KNICA</name>
<reference evidence="1 2" key="1">
    <citation type="submission" date="2024-04" db="EMBL/GenBank/DDBJ databases">
        <authorList>
            <person name="Waldvogel A.-M."/>
            <person name="Schoenle A."/>
        </authorList>
    </citation>
    <scope>NUCLEOTIDE SEQUENCE [LARGE SCALE GENOMIC DNA]</scope>
</reference>
<dbReference type="EMBL" id="OZ035844">
    <property type="protein sequence ID" value="CAL1597830.1"/>
    <property type="molecule type" value="Genomic_DNA"/>
</dbReference>
<dbReference type="AlphaFoldDB" id="A0AAV2L626"/>
<protein>
    <submittedName>
        <fullName evidence="1">Uncharacterized protein</fullName>
    </submittedName>
</protein>
<proteinExistence type="predicted"/>
<dbReference type="Proteomes" id="UP001497482">
    <property type="component" value="Chromosome 22"/>
</dbReference>
<gene>
    <name evidence="1" type="ORF">KC01_LOCUS26313</name>
</gene>
<keyword evidence="2" id="KW-1185">Reference proteome</keyword>
<evidence type="ECO:0000313" key="2">
    <source>
        <dbReference type="Proteomes" id="UP001497482"/>
    </source>
</evidence>
<sequence length="147" mass="16030">MRVFQLPKISDSTINGEHLSDRDKRGPWQDVSVSIGSASDSLVKEESLFKAYVCGVFSLGPVGSPKDSTVKEADDKHQHLQVGSPNNINTPLLSGIPKIPPDYLSKHWAVHDAEISLRLSCAGRFLTEPPIHACEETVAGLFPSRIL</sequence>
<organism evidence="1 2">
    <name type="scientific">Knipowitschia caucasica</name>
    <name type="common">Caucasian dwarf goby</name>
    <name type="synonym">Pomatoschistus caucasicus</name>
    <dbReference type="NCBI Taxonomy" id="637954"/>
    <lineage>
        <taxon>Eukaryota</taxon>
        <taxon>Metazoa</taxon>
        <taxon>Chordata</taxon>
        <taxon>Craniata</taxon>
        <taxon>Vertebrata</taxon>
        <taxon>Euteleostomi</taxon>
        <taxon>Actinopterygii</taxon>
        <taxon>Neopterygii</taxon>
        <taxon>Teleostei</taxon>
        <taxon>Neoteleostei</taxon>
        <taxon>Acanthomorphata</taxon>
        <taxon>Gobiaria</taxon>
        <taxon>Gobiiformes</taxon>
        <taxon>Gobioidei</taxon>
        <taxon>Gobiidae</taxon>
        <taxon>Gobiinae</taxon>
        <taxon>Knipowitschia</taxon>
    </lineage>
</organism>